<dbReference type="GO" id="GO:0008982">
    <property type="term" value="F:protein-N(PI)-phosphohistidine-sugar phosphotransferase activity"/>
    <property type="evidence" value="ECO:0007669"/>
    <property type="project" value="InterPro"/>
</dbReference>
<dbReference type="HOGENOM" id="CLU_063648_0_0_9"/>
<dbReference type="RefSeq" id="WP_003023151.1">
    <property type="nucleotide sequence ID" value="NZ_CP022413.2"/>
</dbReference>
<name>C9LAT9_BLAHA</name>
<evidence type="ECO:0000256" key="1">
    <source>
        <dbReference type="ARBA" id="ARBA00004651"/>
    </source>
</evidence>
<evidence type="ECO:0000256" key="3">
    <source>
        <dbReference type="ARBA" id="ARBA00022475"/>
    </source>
</evidence>
<evidence type="ECO:0000259" key="9">
    <source>
        <dbReference type="Pfam" id="PF13303"/>
    </source>
</evidence>
<protein>
    <recommendedName>
        <fullName evidence="9">Phosphotransferase system EIIC domain-containing protein</fullName>
    </recommendedName>
</protein>
<feature type="transmembrane region" description="Helical" evidence="8">
    <location>
        <begin position="45"/>
        <end position="64"/>
    </location>
</feature>
<feature type="transmembrane region" description="Helical" evidence="8">
    <location>
        <begin position="218"/>
        <end position="235"/>
    </location>
</feature>
<dbReference type="InterPro" id="IPR003352">
    <property type="entry name" value="PTS_EIIC"/>
</dbReference>
<feature type="transmembrane region" description="Helical" evidence="8">
    <location>
        <begin position="71"/>
        <end position="86"/>
    </location>
</feature>
<feature type="transmembrane region" description="Helical" evidence="8">
    <location>
        <begin position="119"/>
        <end position="137"/>
    </location>
</feature>
<accession>C9LAT9</accession>
<dbReference type="AlphaFoldDB" id="C9LAT9"/>
<evidence type="ECO:0000256" key="2">
    <source>
        <dbReference type="ARBA" id="ARBA00022448"/>
    </source>
</evidence>
<evidence type="ECO:0000256" key="7">
    <source>
        <dbReference type="ARBA" id="ARBA00023136"/>
    </source>
</evidence>
<evidence type="ECO:0000256" key="5">
    <source>
        <dbReference type="ARBA" id="ARBA00022692"/>
    </source>
</evidence>
<feature type="transmembrane region" description="Helical" evidence="8">
    <location>
        <begin position="12"/>
        <end position="33"/>
    </location>
</feature>
<organism evidence="10 11">
    <name type="scientific">Blautia hansenii DSM 20583</name>
    <dbReference type="NCBI Taxonomy" id="537007"/>
    <lineage>
        <taxon>Bacteria</taxon>
        <taxon>Bacillati</taxon>
        <taxon>Bacillota</taxon>
        <taxon>Clostridia</taxon>
        <taxon>Lachnospirales</taxon>
        <taxon>Lachnospiraceae</taxon>
        <taxon>Blautia</taxon>
    </lineage>
</organism>
<sequence length="336" mass="35235">MKRFLQRFFIEGAHGMACGIFATLIMGMFLRQIANLFPSDFNSTLIHLSGIATGLTGIGIGVGVACQLQEAPLVVLCAGIAGMLGGDAAGPSAFLCSFLAAFTAIELSRLFVKKTRFDLFLCPLTGFLCGELINLLLETPLSYFIQEFGNCVNWGAQQQPLLMGIIVAVLMSIAVVFPIGTAALGVIAGLSGPAAGAATIGCCCSMVGMAVASYRENGFSGLLSIGTGTPLLLLPNILKNPFLLLPPILSSAILGPLGVLLGKMQNSPNGSGLGTMGLMGQTTTWETMTAGEAPQMVFLKILLFHFILPGVLTLFIANGMRKLNLIKSQDMLLHTT</sequence>
<keyword evidence="2" id="KW-0813">Transport</keyword>
<evidence type="ECO:0000313" key="10">
    <source>
        <dbReference type="EMBL" id="EEX20757.1"/>
    </source>
</evidence>
<keyword evidence="3" id="KW-1003">Cell membrane</keyword>
<feature type="transmembrane region" description="Helical" evidence="8">
    <location>
        <begin position="242"/>
        <end position="261"/>
    </location>
</feature>
<keyword evidence="5 8" id="KW-0812">Transmembrane</keyword>
<evidence type="ECO:0000256" key="8">
    <source>
        <dbReference type="SAM" id="Phobius"/>
    </source>
</evidence>
<dbReference type="GO" id="GO:0005886">
    <property type="term" value="C:plasma membrane"/>
    <property type="evidence" value="ECO:0007669"/>
    <property type="project" value="UniProtKB-SubCell"/>
</dbReference>
<evidence type="ECO:0000256" key="6">
    <source>
        <dbReference type="ARBA" id="ARBA00022989"/>
    </source>
</evidence>
<feature type="domain" description="Phosphotransferase system EIIC" evidence="9">
    <location>
        <begin position="13"/>
        <end position="331"/>
    </location>
</feature>
<dbReference type="EMBL" id="ABYU02000037">
    <property type="protein sequence ID" value="EEX20757.1"/>
    <property type="molecule type" value="Genomic_DNA"/>
</dbReference>
<feature type="transmembrane region" description="Helical" evidence="8">
    <location>
        <begin position="162"/>
        <end position="187"/>
    </location>
</feature>
<keyword evidence="4" id="KW-0762">Sugar transport</keyword>
<dbReference type="Pfam" id="PF13303">
    <property type="entry name" value="PTS_EIIC_2"/>
    <property type="match status" value="1"/>
</dbReference>
<keyword evidence="6 8" id="KW-1133">Transmembrane helix</keyword>
<keyword evidence="7 8" id="KW-0472">Membrane</keyword>
<dbReference type="STRING" id="537007.BLAHAN_06549"/>
<keyword evidence="11" id="KW-1185">Reference proteome</keyword>
<dbReference type="KEGG" id="bhan:CGC63_00615"/>
<dbReference type="Proteomes" id="UP000003755">
    <property type="component" value="Unassembled WGS sequence"/>
</dbReference>
<evidence type="ECO:0000256" key="4">
    <source>
        <dbReference type="ARBA" id="ARBA00022597"/>
    </source>
</evidence>
<feature type="transmembrane region" description="Helical" evidence="8">
    <location>
        <begin position="297"/>
        <end position="317"/>
    </location>
</feature>
<proteinExistence type="predicted"/>
<dbReference type="GO" id="GO:0009401">
    <property type="term" value="P:phosphoenolpyruvate-dependent sugar phosphotransferase system"/>
    <property type="evidence" value="ECO:0007669"/>
    <property type="project" value="InterPro"/>
</dbReference>
<gene>
    <name evidence="10" type="ORF">BLAHAN_06549</name>
</gene>
<feature type="transmembrane region" description="Helical" evidence="8">
    <location>
        <begin position="194"/>
        <end position="212"/>
    </location>
</feature>
<reference evidence="10" key="1">
    <citation type="submission" date="2009-09" db="EMBL/GenBank/DDBJ databases">
        <authorList>
            <person name="Weinstock G."/>
            <person name="Sodergren E."/>
            <person name="Clifton S."/>
            <person name="Fulton L."/>
            <person name="Fulton B."/>
            <person name="Courtney L."/>
            <person name="Fronick C."/>
            <person name="Harrison M."/>
            <person name="Strong C."/>
            <person name="Farmer C."/>
            <person name="Delahaunty K."/>
            <person name="Markovic C."/>
            <person name="Hall O."/>
            <person name="Minx P."/>
            <person name="Tomlinson C."/>
            <person name="Mitreva M."/>
            <person name="Nelson J."/>
            <person name="Hou S."/>
            <person name="Wollam A."/>
            <person name="Pepin K.H."/>
            <person name="Johnson M."/>
            <person name="Bhonagiri V."/>
            <person name="Nash W.E."/>
            <person name="Warren W."/>
            <person name="Chinwalla A."/>
            <person name="Mardis E.R."/>
            <person name="Wilson R.K."/>
        </authorList>
    </citation>
    <scope>NUCLEOTIDE SEQUENCE [LARGE SCALE GENOMIC DNA]</scope>
    <source>
        <strain evidence="10">DSM 20583</strain>
    </source>
</reference>
<comment type="caution">
    <text evidence="10">The sequence shown here is derived from an EMBL/GenBank/DDBJ whole genome shotgun (WGS) entry which is preliminary data.</text>
</comment>
<dbReference type="eggNOG" id="COG3641">
    <property type="taxonomic scope" value="Bacteria"/>
</dbReference>
<comment type="subcellular location">
    <subcellularLocation>
        <location evidence="1">Cell membrane</location>
        <topology evidence="1">Multi-pass membrane protein</topology>
    </subcellularLocation>
</comment>
<evidence type="ECO:0000313" key="11">
    <source>
        <dbReference type="Proteomes" id="UP000003755"/>
    </source>
</evidence>